<evidence type="ECO:0000313" key="7">
    <source>
        <dbReference type="EMBL" id="EYC32317.1"/>
    </source>
</evidence>
<evidence type="ECO:0000256" key="2">
    <source>
        <dbReference type="ARBA" id="ARBA00022884"/>
    </source>
</evidence>
<comment type="caution">
    <text evidence="7">The sequence shown here is derived from an EMBL/GenBank/DDBJ whole genome shotgun (WGS) entry which is preliminary data.</text>
</comment>
<comment type="subcellular location">
    <subcellularLocation>
        <location evidence="1">Nucleus</location>
        <location evidence="1">Nucleolus</location>
    </subcellularLocation>
</comment>
<dbReference type="Proteomes" id="UP000024635">
    <property type="component" value="Unassembled WGS sequence"/>
</dbReference>
<dbReference type="Pfam" id="PF00076">
    <property type="entry name" value="RRM_1"/>
    <property type="match status" value="1"/>
</dbReference>
<proteinExistence type="predicted"/>
<dbReference type="OrthoDB" id="21467at2759"/>
<sequence length="240" mass="26883">MSKLISKSTATQGNNTKKVAKAQNEPSLHVLKIKRIPYGLFEKQLWEYFTQFGKVVRVRVARSLKTGNHKGWAYVGFEDKEVAEIAAETMDGYLMFEKRLSCHIMDPKKVPRSMKSGPRYLAPPHMKGRAKKEALRRNKTKTADQEEKSKARREAAQKRRSDKLKILGVDYGFGSTPSSTSSATKSVAKSAMEKSEDKKPDQSEATSPAVKTKKTVSGPKVKATKVRSKAPPSKIRKTRK</sequence>
<dbReference type="InterPro" id="IPR000504">
    <property type="entry name" value="RRM_dom"/>
</dbReference>
<feature type="compositionally biased region" description="Basic and acidic residues" evidence="5">
    <location>
        <begin position="131"/>
        <end position="165"/>
    </location>
</feature>
<evidence type="ECO:0000313" key="8">
    <source>
        <dbReference type="Proteomes" id="UP000024635"/>
    </source>
</evidence>
<accession>A0A016VZ45</accession>
<dbReference type="Gene3D" id="3.30.70.330">
    <property type="match status" value="1"/>
</dbReference>
<dbReference type="GO" id="GO:0003723">
    <property type="term" value="F:RNA binding"/>
    <property type="evidence" value="ECO:0007669"/>
    <property type="project" value="UniProtKB-UniRule"/>
</dbReference>
<dbReference type="InterPro" id="IPR035979">
    <property type="entry name" value="RBD_domain_sf"/>
</dbReference>
<gene>
    <name evidence="7" type="primary">Acey_s0003.g1510</name>
    <name evidence="7" type="synonym">Acey-T04A8.6</name>
    <name evidence="7" type="ORF">Y032_0003g1510</name>
</gene>
<evidence type="ECO:0000256" key="1">
    <source>
        <dbReference type="ARBA" id="ARBA00004604"/>
    </source>
</evidence>
<evidence type="ECO:0000256" key="4">
    <source>
        <dbReference type="PROSITE-ProRule" id="PRU00176"/>
    </source>
</evidence>
<keyword evidence="8" id="KW-1185">Reference proteome</keyword>
<keyword evidence="2 4" id="KW-0694">RNA-binding</keyword>
<dbReference type="PROSITE" id="PS50102">
    <property type="entry name" value="RRM"/>
    <property type="match status" value="1"/>
</dbReference>
<dbReference type="PANTHER" id="PTHR46754">
    <property type="entry name" value="MKI67 FHA DOMAIN-INTERACTING NUCLEOLAR PHOSPHOPROTEIN"/>
    <property type="match status" value="1"/>
</dbReference>
<protein>
    <recommendedName>
        <fullName evidence="6">RRM domain-containing protein</fullName>
    </recommendedName>
</protein>
<dbReference type="STRING" id="53326.A0A016VZ45"/>
<evidence type="ECO:0000256" key="5">
    <source>
        <dbReference type="SAM" id="MobiDB-lite"/>
    </source>
</evidence>
<organism evidence="7 8">
    <name type="scientific">Ancylostoma ceylanicum</name>
    <dbReference type="NCBI Taxonomy" id="53326"/>
    <lineage>
        <taxon>Eukaryota</taxon>
        <taxon>Metazoa</taxon>
        <taxon>Ecdysozoa</taxon>
        <taxon>Nematoda</taxon>
        <taxon>Chromadorea</taxon>
        <taxon>Rhabditida</taxon>
        <taxon>Rhabditina</taxon>
        <taxon>Rhabditomorpha</taxon>
        <taxon>Strongyloidea</taxon>
        <taxon>Ancylostomatidae</taxon>
        <taxon>Ancylostomatinae</taxon>
        <taxon>Ancylostoma</taxon>
    </lineage>
</organism>
<dbReference type="CDD" id="cd12307">
    <property type="entry name" value="RRM_NIFK_like"/>
    <property type="match status" value="1"/>
</dbReference>
<feature type="region of interest" description="Disordered" evidence="5">
    <location>
        <begin position="107"/>
        <end position="240"/>
    </location>
</feature>
<dbReference type="SMART" id="SM00360">
    <property type="entry name" value="RRM"/>
    <property type="match status" value="1"/>
</dbReference>
<dbReference type="InterPro" id="IPR012677">
    <property type="entry name" value="Nucleotide-bd_a/b_plait_sf"/>
</dbReference>
<feature type="domain" description="RRM" evidence="6">
    <location>
        <begin position="29"/>
        <end position="107"/>
    </location>
</feature>
<feature type="region of interest" description="Disordered" evidence="5">
    <location>
        <begin position="1"/>
        <end position="21"/>
    </location>
</feature>
<feature type="compositionally biased region" description="Basic residues" evidence="5">
    <location>
        <begin position="222"/>
        <end position="240"/>
    </location>
</feature>
<reference evidence="8" key="1">
    <citation type="journal article" date="2015" name="Nat. Genet.">
        <title>The genome and transcriptome of the zoonotic hookworm Ancylostoma ceylanicum identify infection-specific gene families.</title>
        <authorList>
            <person name="Schwarz E.M."/>
            <person name="Hu Y."/>
            <person name="Antoshechkin I."/>
            <person name="Miller M.M."/>
            <person name="Sternberg P.W."/>
            <person name="Aroian R.V."/>
        </authorList>
    </citation>
    <scope>NUCLEOTIDE SEQUENCE</scope>
    <source>
        <strain evidence="8">HY135</strain>
    </source>
</reference>
<feature type="compositionally biased region" description="Low complexity" evidence="5">
    <location>
        <begin position="175"/>
        <end position="190"/>
    </location>
</feature>
<evidence type="ECO:0000256" key="3">
    <source>
        <dbReference type="ARBA" id="ARBA00023242"/>
    </source>
</evidence>
<dbReference type="SUPFAM" id="SSF54928">
    <property type="entry name" value="RNA-binding domain, RBD"/>
    <property type="match status" value="1"/>
</dbReference>
<name>A0A016VZ45_9BILA</name>
<keyword evidence="3" id="KW-0539">Nucleus</keyword>
<dbReference type="GO" id="GO:0005730">
    <property type="term" value="C:nucleolus"/>
    <property type="evidence" value="ECO:0007669"/>
    <property type="project" value="UniProtKB-SubCell"/>
</dbReference>
<dbReference type="EMBL" id="JARK01001339">
    <property type="protein sequence ID" value="EYC32317.1"/>
    <property type="molecule type" value="Genomic_DNA"/>
</dbReference>
<feature type="compositionally biased region" description="Basic and acidic residues" evidence="5">
    <location>
        <begin position="191"/>
        <end position="202"/>
    </location>
</feature>
<feature type="compositionally biased region" description="Polar residues" evidence="5">
    <location>
        <begin position="1"/>
        <end position="17"/>
    </location>
</feature>
<dbReference type="AlphaFoldDB" id="A0A016VZ45"/>
<evidence type="ECO:0000259" key="6">
    <source>
        <dbReference type="PROSITE" id="PS50102"/>
    </source>
</evidence>